<dbReference type="EC" id="2.4.99.17" evidence="5"/>
<dbReference type="EMBL" id="JAPFQN010000005">
    <property type="protein sequence ID" value="MCX2744285.1"/>
    <property type="molecule type" value="Genomic_DNA"/>
</dbReference>
<keyword evidence="2 5" id="KW-0808">Transferase</keyword>
<comment type="function">
    <text evidence="5">Transfers and isomerizes the ribose moiety from AdoMet to the 7-aminomethyl group of 7-deazaguanine (preQ1-tRNA) to give epoxyqueuosine (oQ-tRNA).</text>
</comment>
<evidence type="ECO:0000313" key="6">
    <source>
        <dbReference type="EMBL" id="MCX2744285.1"/>
    </source>
</evidence>
<dbReference type="Pfam" id="PF02547">
    <property type="entry name" value="Queuosine_synth"/>
    <property type="match status" value="1"/>
</dbReference>
<keyword evidence="3 5" id="KW-0949">S-adenosyl-L-methionine</keyword>
<reference evidence="6 7" key="1">
    <citation type="submission" date="2022-11" db="EMBL/GenBank/DDBJ databases">
        <title>The characterization of three novel Bacteroidetes species and genomic analysis of their roles in tidal elemental geochemical cycles.</title>
        <authorList>
            <person name="Ma K."/>
        </authorList>
    </citation>
    <scope>NUCLEOTIDE SEQUENCE [LARGE SCALE GENOMIC DNA]</scope>
    <source>
        <strain evidence="6 7">M17</strain>
    </source>
</reference>
<dbReference type="InterPro" id="IPR042119">
    <property type="entry name" value="QueA_dom2"/>
</dbReference>
<evidence type="ECO:0000256" key="5">
    <source>
        <dbReference type="HAMAP-Rule" id="MF_00113"/>
    </source>
</evidence>
<evidence type="ECO:0000313" key="7">
    <source>
        <dbReference type="Proteomes" id="UP001209885"/>
    </source>
</evidence>
<dbReference type="PANTHER" id="PTHR30307:SF0">
    <property type="entry name" value="S-ADENOSYLMETHIONINE:TRNA RIBOSYLTRANSFERASE-ISOMERASE"/>
    <property type="match status" value="1"/>
</dbReference>
<dbReference type="Gene3D" id="3.40.1780.10">
    <property type="entry name" value="QueA-like"/>
    <property type="match status" value="1"/>
</dbReference>
<protein>
    <recommendedName>
        <fullName evidence="5">S-adenosylmethionine:tRNA ribosyltransferase-isomerase</fullName>
        <ecNumber evidence="5">2.4.99.17</ecNumber>
    </recommendedName>
    <alternativeName>
        <fullName evidence="5">Queuosine biosynthesis protein QueA</fullName>
    </alternativeName>
</protein>
<dbReference type="Proteomes" id="UP001209885">
    <property type="component" value="Unassembled WGS sequence"/>
</dbReference>
<dbReference type="InterPro" id="IPR003699">
    <property type="entry name" value="QueA"/>
</dbReference>
<dbReference type="SUPFAM" id="SSF111337">
    <property type="entry name" value="QueA-like"/>
    <property type="match status" value="1"/>
</dbReference>
<comment type="subcellular location">
    <subcellularLocation>
        <location evidence="5">Cytoplasm</location>
    </subcellularLocation>
</comment>
<evidence type="ECO:0000256" key="3">
    <source>
        <dbReference type="ARBA" id="ARBA00022691"/>
    </source>
</evidence>
<dbReference type="PANTHER" id="PTHR30307">
    <property type="entry name" value="S-ADENOSYLMETHIONINE:TRNA RIBOSYLTRANSFERASE-ISOMERASE"/>
    <property type="match status" value="1"/>
</dbReference>
<dbReference type="HAMAP" id="MF_00113">
    <property type="entry name" value="QueA"/>
    <property type="match status" value="1"/>
</dbReference>
<dbReference type="InterPro" id="IPR042118">
    <property type="entry name" value="QueA_dom1"/>
</dbReference>
<comment type="catalytic activity">
    <reaction evidence="5">
        <text>7-aminomethyl-7-carbaguanosine(34) in tRNA + S-adenosyl-L-methionine = epoxyqueuosine(34) in tRNA + adenine + L-methionine + 2 H(+)</text>
        <dbReference type="Rhea" id="RHEA:32155"/>
        <dbReference type="Rhea" id="RHEA-COMP:10342"/>
        <dbReference type="Rhea" id="RHEA-COMP:18582"/>
        <dbReference type="ChEBI" id="CHEBI:15378"/>
        <dbReference type="ChEBI" id="CHEBI:16708"/>
        <dbReference type="ChEBI" id="CHEBI:57844"/>
        <dbReference type="ChEBI" id="CHEBI:59789"/>
        <dbReference type="ChEBI" id="CHEBI:82833"/>
        <dbReference type="ChEBI" id="CHEBI:194443"/>
        <dbReference type="EC" id="2.4.99.17"/>
    </reaction>
</comment>
<keyword evidence="4 5" id="KW-0671">Queuosine biosynthesis</keyword>
<name>A0ABT3RRP3_9BACT</name>
<dbReference type="Gene3D" id="2.40.10.240">
    <property type="entry name" value="QueA-like"/>
    <property type="match status" value="1"/>
</dbReference>
<evidence type="ECO:0000256" key="2">
    <source>
        <dbReference type="ARBA" id="ARBA00022679"/>
    </source>
</evidence>
<accession>A0ABT3RRP3</accession>
<organism evidence="6 7">
    <name type="scientific">Mangrovivirga halotolerans</name>
    <dbReference type="NCBI Taxonomy" id="2993936"/>
    <lineage>
        <taxon>Bacteria</taxon>
        <taxon>Pseudomonadati</taxon>
        <taxon>Bacteroidota</taxon>
        <taxon>Cytophagia</taxon>
        <taxon>Cytophagales</taxon>
        <taxon>Mangrovivirgaceae</taxon>
        <taxon>Mangrovivirga</taxon>
    </lineage>
</organism>
<sequence>MKSVDLSKYTYELPDEKIAKHPLQKRDEAKLLVYNSGKIESEIFKNIPQLIPQDSTLIFNNTKVIPARLLFRRETGAIIEIFLLQPYSPTVVIDDAMTITDSASWLCMVGNARKWKDDEILKRTIEVDGKDIEISARWVNREQKLVSFEWETNTPFADLVKNMGQVPLPPYLNRDATEEDVPRYQTVYAEKDGAVAAPTAGLHFTKEVISALKNKGIDEEYITLHVGAGTFSPIKVATPEDHPMHKEQILFKKEVIESLLNKKGKIIPVGTTSMRSLESLFWYGVKLLNGEKNFFIPKLIAYENNDVPTREESLKAILDYMNSNNLKIIHGETEIFIFPGYEFHFADGLITNFHQPDSTLILLVAAFIGEDWKKVYDYALNNNYRFLSYGDSSLLWRKK</sequence>
<comment type="subunit">
    <text evidence="5">Monomer.</text>
</comment>
<keyword evidence="7" id="KW-1185">Reference proteome</keyword>
<evidence type="ECO:0000256" key="4">
    <source>
        <dbReference type="ARBA" id="ARBA00022785"/>
    </source>
</evidence>
<dbReference type="RefSeq" id="WP_266056749.1">
    <property type="nucleotide sequence ID" value="NZ_JAPFQN010000005.1"/>
</dbReference>
<gene>
    <name evidence="5" type="primary">queA</name>
    <name evidence="6" type="ORF">OO013_10430</name>
</gene>
<keyword evidence="1 5" id="KW-0963">Cytoplasm</keyword>
<evidence type="ECO:0000256" key="1">
    <source>
        <dbReference type="ARBA" id="ARBA00022490"/>
    </source>
</evidence>
<dbReference type="InterPro" id="IPR036100">
    <property type="entry name" value="QueA_sf"/>
</dbReference>
<comment type="similarity">
    <text evidence="5">Belongs to the QueA family.</text>
</comment>
<comment type="pathway">
    <text evidence="5">tRNA modification; tRNA-queuosine biosynthesis.</text>
</comment>
<comment type="caution">
    <text evidence="6">The sequence shown here is derived from an EMBL/GenBank/DDBJ whole genome shotgun (WGS) entry which is preliminary data.</text>
</comment>
<proteinExistence type="inferred from homology"/>